<proteinExistence type="predicted"/>
<name>A0A947DEQ0_9CYAN</name>
<gene>
    <name evidence="2" type="ORF">IXB50_03705</name>
</gene>
<evidence type="ECO:0000313" key="2">
    <source>
        <dbReference type="EMBL" id="MBT9314526.1"/>
    </source>
</evidence>
<evidence type="ECO:0000259" key="1">
    <source>
        <dbReference type="Pfam" id="PF14065"/>
    </source>
</evidence>
<dbReference type="Proteomes" id="UP000717364">
    <property type="component" value="Unassembled WGS sequence"/>
</dbReference>
<evidence type="ECO:0000313" key="3">
    <source>
        <dbReference type="Proteomes" id="UP000717364"/>
    </source>
</evidence>
<keyword evidence="3" id="KW-1185">Reference proteome</keyword>
<dbReference type="EMBL" id="JADOES010000004">
    <property type="protein sequence ID" value="MBT9314526.1"/>
    <property type="molecule type" value="Genomic_DNA"/>
</dbReference>
<protein>
    <submittedName>
        <fullName evidence="2">DUF4255 domain-containing protein</fullName>
    </submittedName>
</protein>
<comment type="caution">
    <text evidence="2">The sequence shown here is derived from an EMBL/GenBank/DDBJ whole genome shotgun (WGS) entry which is preliminary data.</text>
</comment>
<dbReference type="InterPro" id="IPR025351">
    <property type="entry name" value="Pvc16_N"/>
</dbReference>
<reference evidence="2" key="2">
    <citation type="journal article" date="2021" name="Mar. Drugs">
        <title>Genome Reduction and Secondary Metabolism of the Marine Sponge-Associated Cyanobacterium Leptothoe.</title>
        <authorList>
            <person name="Konstantinou D."/>
            <person name="Popin R.V."/>
            <person name="Fewer D.P."/>
            <person name="Sivonen K."/>
            <person name="Gkelis S."/>
        </authorList>
    </citation>
    <scope>NUCLEOTIDE SEQUENCE</scope>
    <source>
        <strain evidence="2">TAU-MAC 1115</strain>
    </source>
</reference>
<sequence length="410" mass="44072">MSNSLAIAAVTTTLQSLINQGIRSAIDSATVTAVTLEKAQANGDSNRINLLLYHAMPKLELGHQQSLQPRGKVRTPQKTSVALDLYYLVAAYGENGSEAKSHLLLGRVIQFLSDGLTLGAAEIETATARELPNSDLHRQLEKIQISPVALTFEEMSKVWQVLQNPYRPSVALKVSVIMIDIGGPVGGAMPVLSRSGVGDGPFVMPGLPPMITGITLPHRQPSARVGDRVLVRGEHFAGDAVTVQLRHPLLAKPIDLVPQVPPSATSVETMLSPDSPWLAGFWTVAVGVLRASGSMRVSNEFPLAVAPIISGLDPLEVSAGNVSLSLTCVPAVRGDQRVMLIWGDRTIAVYEMSHPEDDPRASRLTFRIRELTPGVYPVRLRVDGVDSMPVDVSAVPMQVDPQQQVRITVP</sequence>
<dbReference type="AlphaFoldDB" id="A0A947DEQ0"/>
<feature type="domain" description="Pvc16 N-terminal" evidence="1">
    <location>
        <begin position="9"/>
        <end position="191"/>
    </location>
</feature>
<dbReference type="Pfam" id="PF14065">
    <property type="entry name" value="Pvc16_N"/>
    <property type="match status" value="1"/>
</dbReference>
<accession>A0A947DEQ0</accession>
<reference evidence="2" key="1">
    <citation type="submission" date="2020-11" db="EMBL/GenBank/DDBJ databases">
        <authorList>
            <person name="Konstantinou D."/>
            <person name="Gkelis S."/>
            <person name="Popin R."/>
            <person name="Fewer D."/>
            <person name="Sivonen K."/>
        </authorList>
    </citation>
    <scope>NUCLEOTIDE SEQUENCE</scope>
    <source>
        <strain evidence="2">TAU-MAC 1115</strain>
    </source>
</reference>
<organism evidence="2 3">
    <name type="scientific">Leptothoe spongobia TAU-MAC 1115</name>
    <dbReference type="NCBI Taxonomy" id="1967444"/>
    <lineage>
        <taxon>Bacteria</taxon>
        <taxon>Bacillati</taxon>
        <taxon>Cyanobacteriota</taxon>
        <taxon>Cyanophyceae</taxon>
        <taxon>Nodosilineales</taxon>
        <taxon>Cymatolegaceae</taxon>
        <taxon>Leptothoe</taxon>
        <taxon>Leptothoe spongobia</taxon>
    </lineage>
</organism>
<dbReference type="RefSeq" id="WP_215607590.1">
    <property type="nucleotide sequence ID" value="NZ_JADOES010000004.1"/>
</dbReference>